<dbReference type="SUPFAM" id="SSF56349">
    <property type="entry name" value="DNA breaking-rejoining enzymes"/>
    <property type="match status" value="1"/>
</dbReference>
<dbReference type="KEGG" id="maq:Maqu_1324"/>
<keyword evidence="2" id="KW-0233">DNA recombination</keyword>
<proteinExistence type="predicted"/>
<dbReference type="InterPro" id="IPR044068">
    <property type="entry name" value="CB"/>
</dbReference>
<dbReference type="InterPro" id="IPR013762">
    <property type="entry name" value="Integrase-like_cat_sf"/>
</dbReference>
<name>A1U094_MARN8</name>
<evidence type="ECO:0000313" key="5">
    <source>
        <dbReference type="EMBL" id="ABM18413.1"/>
    </source>
</evidence>
<feature type="domain" description="Core-binding (CB)" evidence="4">
    <location>
        <begin position="8"/>
        <end position="89"/>
    </location>
</feature>
<dbReference type="InterPro" id="IPR024456">
    <property type="entry name" value="Integrase_catalytic_putative"/>
</dbReference>
<evidence type="ECO:0000259" key="4">
    <source>
        <dbReference type="PROSITE" id="PS51900"/>
    </source>
</evidence>
<dbReference type="OrthoDB" id="5394387at2"/>
<dbReference type="AlphaFoldDB" id="A1U094"/>
<organism evidence="5 6">
    <name type="scientific">Marinobacter nauticus (strain ATCC 700491 / DSM 11845 / VT8)</name>
    <name type="common">Marinobacter aquaeolei</name>
    <dbReference type="NCBI Taxonomy" id="351348"/>
    <lineage>
        <taxon>Bacteria</taxon>
        <taxon>Pseudomonadati</taxon>
        <taxon>Pseudomonadota</taxon>
        <taxon>Gammaproteobacteria</taxon>
        <taxon>Pseudomonadales</taxon>
        <taxon>Marinobacteraceae</taxon>
        <taxon>Marinobacter</taxon>
    </lineage>
</organism>
<dbReference type="Pfam" id="PF12835">
    <property type="entry name" value="Integrase_1"/>
    <property type="match status" value="1"/>
</dbReference>
<evidence type="ECO:0000313" key="6">
    <source>
        <dbReference type="Proteomes" id="UP000000998"/>
    </source>
</evidence>
<dbReference type="GO" id="GO:0006310">
    <property type="term" value="P:DNA recombination"/>
    <property type="evidence" value="ECO:0007669"/>
    <property type="project" value="UniProtKB-KW"/>
</dbReference>
<gene>
    <name evidence="5" type="ordered locus">Maqu_1324</name>
</gene>
<evidence type="ECO:0000256" key="1">
    <source>
        <dbReference type="ARBA" id="ARBA00022908"/>
    </source>
</evidence>
<dbReference type="InterPro" id="IPR011010">
    <property type="entry name" value="DNA_brk_join_enz"/>
</dbReference>
<accession>A1U094</accession>
<dbReference type="PROSITE" id="PS51900">
    <property type="entry name" value="CB"/>
    <property type="match status" value="1"/>
</dbReference>
<dbReference type="GO" id="GO:0015074">
    <property type="term" value="P:DNA integration"/>
    <property type="evidence" value="ECO:0007669"/>
    <property type="project" value="UniProtKB-KW"/>
</dbReference>
<protein>
    <recommendedName>
        <fullName evidence="4">Core-binding (CB) domain-containing protein</fullName>
    </recommendedName>
</protein>
<reference evidence="6" key="1">
    <citation type="journal article" date="2011" name="Appl. Environ. Microbiol.">
        <title>Genomic potential of Marinobacter aquaeolei, a biogeochemical 'opportunitroph'.</title>
        <authorList>
            <person name="Singer E."/>
            <person name="Webb E.A."/>
            <person name="Nelson W.C."/>
            <person name="Heidelberg J.F."/>
            <person name="Ivanova N."/>
            <person name="Pati A."/>
            <person name="Edwards K.J."/>
        </authorList>
    </citation>
    <scope>NUCLEOTIDE SEQUENCE [LARGE SCALE GENOMIC DNA]</scope>
    <source>
        <strain evidence="6">ATCC 700491 / DSM 11845 / VT8</strain>
    </source>
</reference>
<evidence type="ECO:0000256" key="3">
    <source>
        <dbReference type="PROSITE-ProRule" id="PRU01248"/>
    </source>
</evidence>
<sequence>MKKRNVLPPVKKALQQAIYEKTLSYASAASVKSKFLKFQDYLEEKGRSGNLDNITKEDVLDYSRTLEGYSTSYKHGLLSAVNVVLTHLTYGAWVPVTGVKDCGFERRKFVRTEKPLETYDTDINNLFHALINERHKRATIVAHACLLFGLRLKEAVLLDYQQSLKDFTDNKSIQVKFGTKGGRPRTIKVEPDQFVIDTLVRGAEIQADHYSIIPEDQTWIQFCRNEIYRYREHLKKIGIKSYKDLRAIYACRKYYLETDSAPPIYGGKANKNIDLSARKKIAADLGHNRASISNSYIGKSNEKGSK</sequence>
<dbReference type="Proteomes" id="UP000000998">
    <property type="component" value="Chromosome"/>
</dbReference>
<dbReference type="RefSeq" id="WP_011784818.1">
    <property type="nucleotide sequence ID" value="NC_008740.1"/>
</dbReference>
<dbReference type="GO" id="GO:0003677">
    <property type="term" value="F:DNA binding"/>
    <property type="evidence" value="ECO:0007669"/>
    <property type="project" value="UniProtKB-UniRule"/>
</dbReference>
<dbReference type="Gene3D" id="1.10.443.10">
    <property type="entry name" value="Intergrase catalytic core"/>
    <property type="match status" value="1"/>
</dbReference>
<evidence type="ECO:0000256" key="2">
    <source>
        <dbReference type="ARBA" id="ARBA00023172"/>
    </source>
</evidence>
<keyword evidence="1" id="KW-0229">DNA integration</keyword>
<dbReference type="EMBL" id="CP000514">
    <property type="protein sequence ID" value="ABM18413.1"/>
    <property type="molecule type" value="Genomic_DNA"/>
</dbReference>
<keyword evidence="3" id="KW-0238">DNA-binding</keyword>
<dbReference type="HOGENOM" id="CLU_043802_0_0_6"/>
<dbReference type="eggNOG" id="COG0582">
    <property type="taxonomic scope" value="Bacteria"/>
</dbReference>